<evidence type="ECO:0000256" key="4">
    <source>
        <dbReference type="ARBA" id="ARBA00022692"/>
    </source>
</evidence>
<evidence type="ECO:0000256" key="2">
    <source>
        <dbReference type="ARBA" id="ARBA00010519"/>
    </source>
</evidence>
<evidence type="ECO:0000256" key="10">
    <source>
        <dbReference type="ARBA" id="ARBA00049551"/>
    </source>
</evidence>
<comment type="subcellular location">
    <subcellularLocation>
        <location evidence="1">Membrane</location>
        <topology evidence="1">Multi-pass membrane protein</topology>
    </subcellularLocation>
</comment>
<keyword evidence="5" id="KW-1278">Translocase</keyword>
<feature type="transmembrane region" description="Helical" evidence="11">
    <location>
        <begin position="59"/>
        <end position="80"/>
    </location>
</feature>
<evidence type="ECO:0000256" key="6">
    <source>
        <dbReference type="ARBA" id="ARBA00022989"/>
    </source>
</evidence>
<evidence type="ECO:0000256" key="3">
    <source>
        <dbReference type="ARBA" id="ARBA00016612"/>
    </source>
</evidence>
<comment type="similarity">
    <text evidence="2">Belongs to the complex I subunit 4L family.</text>
</comment>
<dbReference type="AlphaFoldDB" id="A0A8F6AHR2"/>
<dbReference type="Pfam" id="PF00420">
    <property type="entry name" value="Oxidored_q2"/>
    <property type="match status" value="1"/>
</dbReference>
<keyword evidence="4 11" id="KW-0812">Transmembrane</keyword>
<feature type="transmembrane region" description="Helical" evidence="11">
    <location>
        <begin position="6"/>
        <end position="28"/>
    </location>
</feature>
<dbReference type="EMBL" id="MW310242">
    <property type="protein sequence ID" value="QXP43572.1"/>
    <property type="molecule type" value="Genomic_DNA"/>
</dbReference>
<keyword evidence="12" id="KW-0496">Mitochondrion</keyword>
<evidence type="ECO:0000256" key="7">
    <source>
        <dbReference type="ARBA" id="ARBA00023027"/>
    </source>
</evidence>
<dbReference type="GO" id="GO:0008137">
    <property type="term" value="F:NADH dehydrogenase (ubiquinone) activity"/>
    <property type="evidence" value="ECO:0007669"/>
    <property type="project" value="UniProtKB-EC"/>
</dbReference>
<geneLocation type="mitochondrion" evidence="12"/>
<evidence type="ECO:0000256" key="9">
    <source>
        <dbReference type="ARBA" id="ARBA00031586"/>
    </source>
</evidence>
<evidence type="ECO:0000256" key="11">
    <source>
        <dbReference type="SAM" id="Phobius"/>
    </source>
</evidence>
<evidence type="ECO:0000313" key="12">
    <source>
        <dbReference type="EMBL" id="QXP43572.1"/>
    </source>
</evidence>
<dbReference type="Gene3D" id="1.10.287.3510">
    <property type="match status" value="1"/>
</dbReference>
<name>A0A8F6AHR2_XENCH</name>
<comment type="catalytic activity">
    <reaction evidence="10">
        <text>a ubiquinone + NADH + 5 H(+)(in) = a ubiquinol + NAD(+) + 4 H(+)(out)</text>
        <dbReference type="Rhea" id="RHEA:29091"/>
        <dbReference type="Rhea" id="RHEA-COMP:9565"/>
        <dbReference type="Rhea" id="RHEA-COMP:9566"/>
        <dbReference type="ChEBI" id="CHEBI:15378"/>
        <dbReference type="ChEBI" id="CHEBI:16389"/>
        <dbReference type="ChEBI" id="CHEBI:17976"/>
        <dbReference type="ChEBI" id="CHEBI:57540"/>
        <dbReference type="ChEBI" id="CHEBI:57945"/>
        <dbReference type="EC" id="7.1.1.2"/>
    </reaction>
</comment>
<evidence type="ECO:0000256" key="8">
    <source>
        <dbReference type="ARBA" id="ARBA00023136"/>
    </source>
</evidence>
<protein>
    <recommendedName>
        <fullName evidence="3">NADH-ubiquinone oxidoreductase chain 4L</fullName>
    </recommendedName>
    <alternativeName>
        <fullName evidence="9">NADH dehydrogenase subunit 4L</fullName>
    </alternativeName>
</protein>
<evidence type="ECO:0000256" key="1">
    <source>
        <dbReference type="ARBA" id="ARBA00004141"/>
    </source>
</evidence>
<dbReference type="GO" id="GO:0016020">
    <property type="term" value="C:membrane"/>
    <property type="evidence" value="ECO:0007669"/>
    <property type="project" value="UniProtKB-SubCell"/>
</dbReference>
<reference evidence="12" key="1">
    <citation type="submission" date="2020-11" db="EMBL/GenBank/DDBJ databases">
        <title>The complete mitochondrial genome sequence of oriental rat flea (Xenopsylla cheopis).</title>
        <authorList>
            <person name="Gao C."/>
            <person name="Wang J."/>
            <person name="Wang Y."/>
        </authorList>
    </citation>
    <scope>NUCLEOTIDE SEQUENCE</scope>
</reference>
<dbReference type="InterPro" id="IPR039428">
    <property type="entry name" value="NUOK/Mnh_C1-like"/>
</dbReference>
<sequence>MKFLLMLILMMMMIGFLKFCMNWMNLLLSLLILEYKILLLFLLLYLCMMMYEYENYFCNIYIVYTVCEGVLGLCILVSMIRTHGNDYFMSFNMLQC</sequence>
<keyword evidence="8 11" id="KW-0472">Membrane</keyword>
<feature type="transmembrane region" description="Helical" evidence="11">
    <location>
        <begin position="35"/>
        <end position="53"/>
    </location>
</feature>
<proteinExistence type="inferred from homology"/>
<organism evidence="12">
    <name type="scientific">Xenopsylla cheopis</name>
    <name type="common">Oriental rat flea</name>
    <name type="synonym">Pulex cheopis</name>
    <dbReference type="NCBI Taxonomy" id="163159"/>
    <lineage>
        <taxon>Eukaryota</taxon>
        <taxon>Metazoa</taxon>
        <taxon>Ecdysozoa</taxon>
        <taxon>Arthropoda</taxon>
        <taxon>Hexapoda</taxon>
        <taxon>Insecta</taxon>
        <taxon>Pterygota</taxon>
        <taxon>Neoptera</taxon>
        <taxon>Endopterygota</taxon>
        <taxon>Siphonaptera</taxon>
        <taxon>Pulicidae</taxon>
        <taxon>Xenopsyllinae</taxon>
        <taxon>Xenopsylla</taxon>
    </lineage>
</organism>
<accession>A0A8F6AHR2</accession>
<keyword evidence="7" id="KW-0520">NAD</keyword>
<gene>
    <name evidence="12" type="primary">nad4l</name>
</gene>
<evidence type="ECO:0000256" key="5">
    <source>
        <dbReference type="ARBA" id="ARBA00022967"/>
    </source>
</evidence>
<keyword evidence="6 11" id="KW-1133">Transmembrane helix</keyword>